<dbReference type="EMBL" id="BKAU01000005">
    <property type="protein sequence ID" value="GEP97505.1"/>
    <property type="molecule type" value="Genomic_DNA"/>
</dbReference>
<comment type="caution">
    <text evidence="2">The sequence shown here is derived from an EMBL/GenBank/DDBJ whole genome shotgun (WGS) entry which is preliminary data.</text>
</comment>
<feature type="region of interest" description="Disordered" evidence="1">
    <location>
        <begin position="1"/>
        <end position="27"/>
    </location>
</feature>
<evidence type="ECO:0000256" key="1">
    <source>
        <dbReference type="SAM" id="MobiDB-lite"/>
    </source>
</evidence>
<feature type="compositionally biased region" description="Basic residues" evidence="1">
    <location>
        <begin position="1"/>
        <end position="26"/>
    </location>
</feature>
<dbReference type="AlphaFoldDB" id="A0A512RP79"/>
<sequence length="73" mass="8571">MPRNIRRQPVHRHKTGHIYDSRHKRQQGREFQVMNHCTALSFMSEHIGKIMGKDTPLLQLIKKSAPDGTLFTY</sequence>
<dbReference type="Proteomes" id="UP000321436">
    <property type="component" value="Unassembled WGS sequence"/>
</dbReference>
<keyword evidence="3" id="KW-1185">Reference proteome</keyword>
<name>A0A512RP79_9BACT</name>
<gene>
    <name evidence="2" type="ORF">CCY01nite_37650</name>
</gene>
<reference evidence="2 3" key="1">
    <citation type="submission" date="2019-07" db="EMBL/GenBank/DDBJ databases">
        <title>Whole genome shotgun sequence of Chitinophaga cymbidii NBRC 109752.</title>
        <authorList>
            <person name="Hosoyama A."/>
            <person name="Uohara A."/>
            <person name="Ohji S."/>
            <person name="Ichikawa N."/>
        </authorList>
    </citation>
    <scope>NUCLEOTIDE SEQUENCE [LARGE SCALE GENOMIC DNA]</scope>
    <source>
        <strain evidence="2 3">NBRC 109752</strain>
    </source>
</reference>
<organism evidence="2 3">
    <name type="scientific">Chitinophaga cymbidii</name>
    <dbReference type="NCBI Taxonomy" id="1096750"/>
    <lineage>
        <taxon>Bacteria</taxon>
        <taxon>Pseudomonadati</taxon>
        <taxon>Bacteroidota</taxon>
        <taxon>Chitinophagia</taxon>
        <taxon>Chitinophagales</taxon>
        <taxon>Chitinophagaceae</taxon>
        <taxon>Chitinophaga</taxon>
    </lineage>
</organism>
<proteinExistence type="predicted"/>
<evidence type="ECO:0000313" key="3">
    <source>
        <dbReference type="Proteomes" id="UP000321436"/>
    </source>
</evidence>
<protein>
    <submittedName>
        <fullName evidence="2">Uncharacterized protein</fullName>
    </submittedName>
</protein>
<evidence type="ECO:0000313" key="2">
    <source>
        <dbReference type="EMBL" id="GEP97505.1"/>
    </source>
</evidence>
<accession>A0A512RP79</accession>